<dbReference type="InterPro" id="IPR027417">
    <property type="entry name" value="P-loop_NTPase"/>
</dbReference>
<keyword evidence="2" id="KW-0547">Nucleotide-binding</keyword>
<evidence type="ECO:0000256" key="3">
    <source>
        <dbReference type="ARBA" id="ARBA00023134"/>
    </source>
</evidence>
<evidence type="ECO:0000256" key="2">
    <source>
        <dbReference type="ARBA" id="ARBA00022741"/>
    </source>
</evidence>
<dbReference type="SUPFAM" id="SSF52540">
    <property type="entry name" value="P-loop containing nucleoside triphosphate hydrolases"/>
    <property type="match status" value="1"/>
</dbReference>
<dbReference type="Ensembl" id="ENSCSAVT00000008716.1">
    <property type="protein sequence ID" value="ENSCSAVP00000008606.1"/>
    <property type="gene ID" value="ENSCSAVG00000005120.1"/>
</dbReference>
<dbReference type="eggNOG" id="KOG0087">
    <property type="taxonomic scope" value="Eukaryota"/>
</dbReference>
<reference evidence="4" key="2">
    <citation type="submission" date="2025-08" db="UniProtKB">
        <authorList>
            <consortium name="Ensembl"/>
        </authorList>
    </citation>
    <scope>IDENTIFICATION</scope>
</reference>
<dbReference type="Gene3D" id="3.40.50.300">
    <property type="entry name" value="P-loop containing nucleotide triphosphate hydrolases"/>
    <property type="match status" value="1"/>
</dbReference>
<dbReference type="SMART" id="SM00176">
    <property type="entry name" value="RAN"/>
    <property type="match status" value="1"/>
</dbReference>
<sequence length="239" mass="26462">MDTTTAYSRQHNATSGSQTRSPFVDYDYLIKVVVVGDSGVGKSQLVARFTRNEFSTNSRQTIGVEFATKTIQVDSRMICAQLWDTAGEERYRALASAYYRGAVGVLLVYDVTNPKSFQNLAHWLSEIKAFTIPTCQVLMVGNKIDLKGMRKISEPQGKTFANTNGMDYVETSALECLNVDISFTTLVRGIYKNTIAAKFSKSNNLNKTSMQKTNAPVKLLDLASDPTAIKFRERCCGSS</sequence>
<dbReference type="Proteomes" id="UP000007875">
    <property type="component" value="Unassembled WGS sequence"/>
</dbReference>
<dbReference type="GO" id="GO:0003924">
    <property type="term" value="F:GTPase activity"/>
    <property type="evidence" value="ECO:0007669"/>
    <property type="project" value="InterPro"/>
</dbReference>
<dbReference type="NCBIfam" id="TIGR00231">
    <property type="entry name" value="small_GTP"/>
    <property type="match status" value="1"/>
</dbReference>
<dbReference type="GO" id="GO:0005525">
    <property type="term" value="F:GTP binding"/>
    <property type="evidence" value="ECO:0007669"/>
    <property type="project" value="UniProtKB-KW"/>
</dbReference>
<keyword evidence="3" id="KW-0342">GTP-binding</keyword>
<dbReference type="Pfam" id="PF00071">
    <property type="entry name" value="Ras"/>
    <property type="match status" value="1"/>
</dbReference>
<dbReference type="PANTHER" id="PTHR47979">
    <property type="entry name" value="DRAB11-RELATED"/>
    <property type="match status" value="1"/>
</dbReference>
<dbReference type="AlphaFoldDB" id="H2YTE6"/>
<evidence type="ECO:0000256" key="1">
    <source>
        <dbReference type="ARBA" id="ARBA00006270"/>
    </source>
</evidence>
<evidence type="ECO:0000313" key="4">
    <source>
        <dbReference type="Ensembl" id="ENSCSAVP00000008606.1"/>
    </source>
</evidence>
<dbReference type="FunFam" id="3.40.50.300:FF:002896">
    <property type="entry name" value="ras-related protein RABA2a-like"/>
    <property type="match status" value="1"/>
</dbReference>
<proteinExistence type="inferred from homology"/>
<reference evidence="5" key="1">
    <citation type="submission" date="2003-08" db="EMBL/GenBank/DDBJ databases">
        <authorList>
            <person name="Birren B."/>
            <person name="Nusbaum C."/>
            <person name="Abebe A."/>
            <person name="Abouelleil A."/>
            <person name="Adekoya E."/>
            <person name="Ait-zahra M."/>
            <person name="Allen N."/>
            <person name="Allen T."/>
            <person name="An P."/>
            <person name="Anderson M."/>
            <person name="Anderson S."/>
            <person name="Arachchi H."/>
            <person name="Armbruster J."/>
            <person name="Bachantsang P."/>
            <person name="Baldwin J."/>
            <person name="Barry A."/>
            <person name="Bayul T."/>
            <person name="Blitshsteyn B."/>
            <person name="Bloom T."/>
            <person name="Blye J."/>
            <person name="Boguslavskiy L."/>
            <person name="Borowsky M."/>
            <person name="Boukhgalter B."/>
            <person name="Brunache A."/>
            <person name="Butler J."/>
            <person name="Calixte N."/>
            <person name="Calvo S."/>
            <person name="Camarata J."/>
            <person name="Campo K."/>
            <person name="Chang J."/>
            <person name="Cheshatsang Y."/>
            <person name="Citroen M."/>
            <person name="Collymore A."/>
            <person name="Considine T."/>
            <person name="Cook A."/>
            <person name="Cooke P."/>
            <person name="Corum B."/>
            <person name="Cuomo C."/>
            <person name="David R."/>
            <person name="Dawoe T."/>
            <person name="Degray S."/>
            <person name="Dodge S."/>
            <person name="Dooley K."/>
            <person name="Dorje P."/>
            <person name="Dorjee K."/>
            <person name="Dorris L."/>
            <person name="Duffey N."/>
            <person name="Dupes A."/>
            <person name="Elkins T."/>
            <person name="Engels R."/>
            <person name="Erickson J."/>
            <person name="Farina A."/>
            <person name="Faro S."/>
            <person name="Ferreira P."/>
            <person name="Fischer H."/>
            <person name="Fitzgerald M."/>
            <person name="Foley K."/>
            <person name="Gage D."/>
            <person name="Galagan J."/>
            <person name="Gearin G."/>
            <person name="Gnerre S."/>
            <person name="Gnirke A."/>
            <person name="Goyette A."/>
            <person name="Graham J."/>
            <person name="Grandbois E."/>
            <person name="Gyaltsen K."/>
            <person name="Hafez N."/>
            <person name="Hagopian D."/>
            <person name="Hagos B."/>
            <person name="Hall J."/>
            <person name="Hatcher B."/>
            <person name="Heller A."/>
            <person name="Higgins H."/>
            <person name="Honan T."/>
            <person name="Horn A."/>
            <person name="Houde N."/>
            <person name="Hughes L."/>
            <person name="Hulme W."/>
            <person name="Husby E."/>
            <person name="Iliev I."/>
            <person name="Jaffe D."/>
            <person name="Jones C."/>
            <person name="Kamal M."/>
            <person name="Kamat A."/>
            <person name="Kamvysselis M."/>
            <person name="Karlsson E."/>
            <person name="Kells C."/>
            <person name="Kieu A."/>
            <person name="Kisner P."/>
            <person name="Kodira C."/>
            <person name="Kulbokas E."/>
            <person name="Labutti K."/>
            <person name="Lama D."/>
            <person name="Landers T."/>
            <person name="Leger J."/>
            <person name="Levine S."/>
            <person name="Lewis D."/>
            <person name="Lewis T."/>
            <person name="Lindblad-toh K."/>
            <person name="Liu X."/>
            <person name="Lokyitsang T."/>
            <person name="Lokyitsang Y."/>
            <person name="Lucien O."/>
            <person name="Lui A."/>
            <person name="Ma L.J."/>
            <person name="Mabbitt R."/>
            <person name="Macdonald J."/>
            <person name="Maclean C."/>
            <person name="Major J."/>
            <person name="Manning J."/>
            <person name="Marabella R."/>
            <person name="Maru K."/>
            <person name="Matthews C."/>
            <person name="Mauceli E."/>
            <person name="Mccarthy M."/>
            <person name="Mcdonough S."/>
            <person name="Mcghee T."/>
            <person name="Meldrim J."/>
            <person name="Meneus L."/>
            <person name="Mesirov J."/>
            <person name="Mihalev A."/>
            <person name="Mihova T."/>
            <person name="Mikkelsen T."/>
            <person name="Mlenga V."/>
            <person name="Moru K."/>
            <person name="Mozes J."/>
            <person name="Mulrain L."/>
            <person name="Munson G."/>
            <person name="Naylor J."/>
            <person name="Newes C."/>
            <person name="Nguyen C."/>
            <person name="Nguyen N."/>
            <person name="Nguyen T."/>
            <person name="Nicol R."/>
            <person name="Nielsen C."/>
            <person name="Nizzari M."/>
            <person name="Norbu C."/>
            <person name="Norbu N."/>
            <person name="O'donnell P."/>
            <person name="Okoawo O."/>
            <person name="O'leary S."/>
            <person name="Omotosho B."/>
            <person name="O'neill K."/>
            <person name="Osman S."/>
            <person name="Parker S."/>
            <person name="Perrin D."/>
            <person name="Phunkhang P."/>
            <person name="Piqani B."/>
            <person name="Purcell S."/>
            <person name="Rachupka T."/>
            <person name="Ramasamy U."/>
            <person name="Rameau R."/>
            <person name="Ray V."/>
            <person name="Raymond C."/>
            <person name="Retta R."/>
            <person name="Richardson S."/>
            <person name="Rise C."/>
            <person name="Rodriguez J."/>
            <person name="Rogers J."/>
            <person name="Rogov P."/>
            <person name="Rutman M."/>
            <person name="Schupbach R."/>
            <person name="Seaman C."/>
            <person name="Settipalli S."/>
            <person name="Sharpe T."/>
            <person name="Sheridan J."/>
            <person name="Sherpa N."/>
            <person name="Shi J."/>
            <person name="Smirnov S."/>
            <person name="Smith C."/>
            <person name="Sougnez C."/>
            <person name="Spencer B."/>
            <person name="Stalker J."/>
            <person name="Stange-thomann N."/>
            <person name="Stavropoulos S."/>
            <person name="Stetson K."/>
            <person name="Stone C."/>
            <person name="Stone S."/>
            <person name="Stubbs M."/>
            <person name="Talamas J."/>
            <person name="Tchuinga P."/>
            <person name="Tenzing P."/>
            <person name="Tesfaye S."/>
            <person name="Theodore J."/>
            <person name="Thoulutsang Y."/>
            <person name="Topham K."/>
            <person name="Towey S."/>
            <person name="Tsamla T."/>
            <person name="Tsomo N."/>
            <person name="Vallee D."/>
            <person name="Vassiliev H."/>
            <person name="Venkataraman V."/>
            <person name="Vinson J."/>
            <person name="Vo A."/>
            <person name="Wade C."/>
            <person name="Wang S."/>
            <person name="Wangchuk T."/>
            <person name="Wangdi T."/>
            <person name="Whittaker C."/>
            <person name="Wilkinson J."/>
            <person name="Wu Y."/>
            <person name="Wyman D."/>
            <person name="Yadav S."/>
            <person name="Yang S."/>
            <person name="Yang X."/>
            <person name="Yeager S."/>
            <person name="Yee E."/>
            <person name="Young G."/>
            <person name="Zainoun J."/>
            <person name="Zembeck L."/>
            <person name="Zimmer A."/>
            <person name="Zody M."/>
            <person name="Lander E."/>
        </authorList>
    </citation>
    <scope>NUCLEOTIDE SEQUENCE [LARGE SCALE GENOMIC DNA]</scope>
</reference>
<dbReference type="PROSITE" id="PS51420">
    <property type="entry name" value="RHO"/>
    <property type="match status" value="1"/>
</dbReference>
<dbReference type="SMART" id="SM00174">
    <property type="entry name" value="RHO"/>
    <property type="match status" value="1"/>
</dbReference>
<comment type="similarity">
    <text evidence="1">Belongs to the small GTPase superfamily. Rab family.</text>
</comment>
<keyword evidence="5" id="KW-1185">Reference proteome</keyword>
<dbReference type="SMART" id="SM00173">
    <property type="entry name" value="RAS"/>
    <property type="match status" value="1"/>
</dbReference>
<protein>
    <submittedName>
        <fullName evidence="4">Uncharacterized protein</fullName>
    </submittedName>
</protein>
<dbReference type="PROSITE" id="PS51419">
    <property type="entry name" value="RAB"/>
    <property type="match status" value="1"/>
</dbReference>
<dbReference type="InParanoid" id="H2YTE6"/>
<accession>H2YTE6</accession>
<evidence type="ECO:0000313" key="5">
    <source>
        <dbReference type="Proteomes" id="UP000007875"/>
    </source>
</evidence>
<name>H2YTE6_CIOSA</name>
<reference evidence="4" key="3">
    <citation type="submission" date="2025-09" db="UniProtKB">
        <authorList>
            <consortium name="Ensembl"/>
        </authorList>
    </citation>
    <scope>IDENTIFICATION</scope>
</reference>
<dbReference type="InterPro" id="IPR005225">
    <property type="entry name" value="Small_GTP-bd"/>
</dbReference>
<dbReference type="InterPro" id="IPR050209">
    <property type="entry name" value="Rab_GTPases_membrane_traffic"/>
</dbReference>
<dbReference type="GeneTree" id="ENSGT00940000171249"/>
<dbReference type="STRING" id="51511.ENSCSAVP00000008606"/>
<dbReference type="InterPro" id="IPR001806">
    <property type="entry name" value="Small_GTPase"/>
</dbReference>
<dbReference type="PRINTS" id="PR00449">
    <property type="entry name" value="RASTRNSFRMNG"/>
</dbReference>
<organism evidence="4 5">
    <name type="scientific">Ciona savignyi</name>
    <name type="common">Pacific transparent sea squirt</name>
    <dbReference type="NCBI Taxonomy" id="51511"/>
    <lineage>
        <taxon>Eukaryota</taxon>
        <taxon>Metazoa</taxon>
        <taxon>Chordata</taxon>
        <taxon>Tunicata</taxon>
        <taxon>Ascidiacea</taxon>
        <taxon>Phlebobranchia</taxon>
        <taxon>Cionidae</taxon>
        <taxon>Ciona</taxon>
    </lineage>
</organism>
<dbReference type="HOGENOM" id="CLU_041217_23_1_1"/>
<dbReference type="OMA" id="KRACCIN"/>
<dbReference type="PROSITE" id="PS51421">
    <property type="entry name" value="RAS"/>
    <property type="match status" value="1"/>
</dbReference>
<dbReference type="SMART" id="SM00175">
    <property type="entry name" value="RAB"/>
    <property type="match status" value="1"/>
</dbReference>